<dbReference type="Proteomes" id="UP000824089">
    <property type="component" value="Unassembled WGS sequence"/>
</dbReference>
<accession>A0A9D1LBG5</accession>
<reference evidence="2" key="2">
    <citation type="journal article" date="2021" name="PeerJ">
        <title>Extensive microbial diversity within the chicken gut microbiome revealed by metagenomics and culture.</title>
        <authorList>
            <person name="Gilroy R."/>
            <person name="Ravi A."/>
            <person name="Getino M."/>
            <person name="Pursley I."/>
            <person name="Horton D.L."/>
            <person name="Alikhan N.F."/>
            <person name="Baker D."/>
            <person name="Gharbi K."/>
            <person name="Hall N."/>
            <person name="Watson M."/>
            <person name="Adriaenssens E.M."/>
            <person name="Foster-Nyarko E."/>
            <person name="Jarju S."/>
            <person name="Secka A."/>
            <person name="Antonio M."/>
            <person name="Oren A."/>
            <person name="Chaudhuri R.R."/>
            <person name="La Ragione R."/>
            <person name="Hildebrand F."/>
            <person name="Pallen M.J."/>
        </authorList>
    </citation>
    <scope>NUCLEOTIDE SEQUENCE</scope>
    <source>
        <strain evidence="2">CHK195-4489</strain>
    </source>
</reference>
<evidence type="ECO:0000313" key="3">
    <source>
        <dbReference type="Proteomes" id="UP000824089"/>
    </source>
</evidence>
<proteinExistence type="predicted"/>
<reference evidence="2" key="1">
    <citation type="submission" date="2020-10" db="EMBL/GenBank/DDBJ databases">
        <authorList>
            <person name="Gilroy R."/>
        </authorList>
    </citation>
    <scope>NUCLEOTIDE SEQUENCE</scope>
    <source>
        <strain evidence="2">CHK195-4489</strain>
    </source>
</reference>
<protein>
    <submittedName>
        <fullName evidence="2">Uncharacterized protein</fullName>
    </submittedName>
</protein>
<feature type="transmembrane region" description="Helical" evidence="1">
    <location>
        <begin position="6"/>
        <end position="23"/>
    </location>
</feature>
<dbReference type="EMBL" id="DVMM01000171">
    <property type="protein sequence ID" value="HIU30203.1"/>
    <property type="molecule type" value="Genomic_DNA"/>
</dbReference>
<organism evidence="2 3">
    <name type="scientific">Candidatus Egerieisoma faecipullorum</name>
    <dbReference type="NCBI Taxonomy" id="2840963"/>
    <lineage>
        <taxon>Bacteria</taxon>
        <taxon>Bacillati</taxon>
        <taxon>Bacillota</taxon>
        <taxon>Clostridia</taxon>
        <taxon>Eubacteriales</taxon>
        <taxon>Clostridiaceae</taxon>
        <taxon>Clostridiaceae incertae sedis</taxon>
        <taxon>Candidatus Egerieisoma</taxon>
    </lineage>
</organism>
<keyword evidence="1" id="KW-0812">Transmembrane</keyword>
<keyword evidence="1" id="KW-0472">Membrane</keyword>
<comment type="caution">
    <text evidence="2">The sequence shown here is derived from an EMBL/GenBank/DDBJ whole genome shotgun (WGS) entry which is preliminary data.</text>
</comment>
<name>A0A9D1LBG5_9CLOT</name>
<sequence>MEKVIATIVIIVLTMGLISYAIIGQMGGFRDTADVVTEEESRLNIMLKDSTVVPLSTVKNYINKSSSGGYTVNVDGDRVEQTGDLTDYNENTLFTMSKTYDEYGKITVISFTLKDQSFAKAT</sequence>
<gene>
    <name evidence="2" type="ORF">IAD50_07910</name>
</gene>
<keyword evidence="1" id="KW-1133">Transmembrane helix</keyword>
<evidence type="ECO:0000313" key="2">
    <source>
        <dbReference type="EMBL" id="HIU30203.1"/>
    </source>
</evidence>
<evidence type="ECO:0000256" key="1">
    <source>
        <dbReference type="SAM" id="Phobius"/>
    </source>
</evidence>
<dbReference type="AlphaFoldDB" id="A0A9D1LBG5"/>